<dbReference type="PANTHER" id="PTHR38431">
    <property type="entry name" value="BLL2305 PROTEIN"/>
    <property type="match status" value="1"/>
</dbReference>
<evidence type="ECO:0000259" key="1">
    <source>
        <dbReference type="PROSITE" id="PS50943"/>
    </source>
</evidence>
<accession>A0ABZ0QMW0</accession>
<evidence type="ECO:0000313" key="2">
    <source>
        <dbReference type="EMBL" id="WPD18826.1"/>
    </source>
</evidence>
<gene>
    <name evidence="2" type="ORF">Q5761_10745</name>
</gene>
<dbReference type="Gene3D" id="1.10.260.40">
    <property type="entry name" value="lambda repressor-like DNA-binding domains"/>
    <property type="match status" value="1"/>
</dbReference>
<dbReference type="SMART" id="SM00530">
    <property type="entry name" value="HTH_XRE"/>
    <property type="match status" value="1"/>
</dbReference>
<reference evidence="2 3" key="1">
    <citation type="submission" date="2023-08" db="EMBL/GenBank/DDBJ databases">
        <title>Genome sequence of Thermaerobacter compostii strain Ins1, a spore-forming filamentous bacterium isolated from a deep geothermal reservoir.</title>
        <authorList>
            <person name="Bregnard D."/>
            <person name="Gonzalez D."/>
            <person name="Junier P."/>
        </authorList>
    </citation>
    <scope>NUCLEOTIDE SEQUENCE [LARGE SCALE GENOMIC DNA]</scope>
    <source>
        <strain evidence="2 3">Ins1</strain>
    </source>
</reference>
<dbReference type="RefSeq" id="WP_318750598.1">
    <property type="nucleotide sequence ID" value="NZ_CP132508.1"/>
</dbReference>
<feature type="domain" description="HTH cro/C1-type" evidence="1">
    <location>
        <begin position="9"/>
        <end position="63"/>
    </location>
</feature>
<dbReference type="CDD" id="cd00093">
    <property type="entry name" value="HTH_XRE"/>
    <property type="match status" value="1"/>
</dbReference>
<dbReference type="PANTHER" id="PTHR38431:SF1">
    <property type="entry name" value="BLL2305 PROTEIN"/>
    <property type="match status" value="1"/>
</dbReference>
<dbReference type="Pfam" id="PF01381">
    <property type="entry name" value="HTH_3"/>
    <property type="match status" value="1"/>
</dbReference>
<dbReference type="Proteomes" id="UP001304683">
    <property type="component" value="Chromosome"/>
</dbReference>
<dbReference type="SUPFAM" id="SSF47413">
    <property type="entry name" value="lambda repressor-like DNA-binding domains"/>
    <property type="match status" value="1"/>
</dbReference>
<proteinExistence type="predicted"/>
<dbReference type="Gene3D" id="3.40.190.10">
    <property type="entry name" value="Periplasmic binding protein-like II"/>
    <property type="match status" value="1"/>
</dbReference>
<name>A0ABZ0QMW0_9FIRM</name>
<dbReference type="EMBL" id="CP132508">
    <property type="protein sequence ID" value="WPD18826.1"/>
    <property type="molecule type" value="Genomic_DNA"/>
</dbReference>
<sequence>MSGRLRNRVREARLRLGLSQQELAARTGVTRQAIGAIEAGTMAPSAAVALRLARALGCRVEDLFWLDEEPPEIEAEVVTIDPGETEPAPGPTPVRCALARVGGRWVAHPLRGERAFATELVPADGLARPGSSPRRWRVRLLDRPEDLARTVVIAGCSPELSLWARAAETTHPGLRVRRLFANSVTALHLLRQGAVHAAGVHLVDPATGEENAPFARRLLGGQAVVLVHLGVWEEGLVVAPGNPLGVRGVTDLARPGVAIVNREPGAGARLLLEQCLAQAGVPPAAVAGFDREVPGHLEVARAVAGGQADAGVSTASVAAAYGLGFVPLRAVRYDLVVRREYLDEPAVQALLGTLDNRWVRAQLAALGGYDTTRTGEVVAELAG</sequence>
<dbReference type="PROSITE" id="PS50943">
    <property type="entry name" value="HTH_CROC1"/>
    <property type="match status" value="1"/>
</dbReference>
<dbReference type="InterPro" id="IPR024370">
    <property type="entry name" value="PBP_domain"/>
</dbReference>
<dbReference type="Pfam" id="PF12727">
    <property type="entry name" value="PBP_like"/>
    <property type="match status" value="1"/>
</dbReference>
<dbReference type="InterPro" id="IPR001387">
    <property type="entry name" value="Cro/C1-type_HTH"/>
</dbReference>
<dbReference type="InterPro" id="IPR010982">
    <property type="entry name" value="Lambda_DNA-bd_dom_sf"/>
</dbReference>
<organism evidence="2 3">
    <name type="scientific">Thermaerobacter composti</name>
    <dbReference type="NCBI Taxonomy" id="554949"/>
    <lineage>
        <taxon>Bacteria</taxon>
        <taxon>Bacillati</taxon>
        <taxon>Bacillota</taxon>
        <taxon>Clostridia</taxon>
        <taxon>Eubacteriales</taxon>
        <taxon>Clostridiales Family XVII. Incertae Sedis</taxon>
        <taxon>Thermaerobacter</taxon>
    </lineage>
</organism>
<protein>
    <submittedName>
        <fullName evidence="2">Substrate-binding domain-containing protein</fullName>
    </submittedName>
</protein>
<evidence type="ECO:0000313" key="3">
    <source>
        <dbReference type="Proteomes" id="UP001304683"/>
    </source>
</evidence>
<keyword evidence="3" id="KW-1185">Reference proteome</keyword>
<dbReference type="SUPFAM" id="SSF53850">
    <property type="entry name" value="Periplasmic binding protein-like II"/>
    <property type="match status" value="1"/>
</dbReference>